<accession>E2CU14</accession>
<dbReference type="EMBL" id="GQ273492">
    <property type="protein sequence ID" value="ADE34414.1"/>
    <property type="molecule type" value="Genomic_DNA"/>
</dbReference>
<organism evidence="1 2">
    <name type="scientific">Turbot reddish body iridovirus</name>
    <dbReference type="NCBI Taxonomy" id="273651"/>
    <lineage>
        <taxon>Viruses</taxon>
        <taxon>Varidnaviria</taxon>
        <taxon>Bamfordvirae</taxon>
        <taxon>Nucleocytoviricota</taxon>
        <taxon>Megaviricetes</taxon>
        <taxon>Pimascovirales</taxon>
        <taxon>Pimascovirales incertae sedis</taxon>
        <taxon>Iridoviridae</taxon>
        <taxon>Alphairidovirinae</taxon>
        <taxon>Megalocytivirus</taxon>
        <taxon>Megalocytivirus pagrus1</taxon>
        <taxon>Infectious spleen and kidney necrosis virus</taxon>
    </lineage>
</organism>
<evidence type="ECO:0000313" key="2">
    <source>
        <dbReference type="Proteomes" id="UP000160942"/>
    </source>
</evidence>
<dbReference type="Proteomes" id="UP000160942">
    <property type="component" value="Segment"/>
</dbReference>
<proteinExistence type="predicted"/>
<protein>
    <submittedName>
        <fullName evidence="1">ORF69L</fullName>
    </submittedName>
</protein>
<reference evidence="1 2" key="1">
    <citation type="journal article" date="2010" name="Virol. J.">
        <title>Complete genome sequence of a Megalocytivirus (family Iridoviridae) associated with turbot mortality in China.</title>
        <authorList>
            <person name="Shi C.Y."/>
            <person name="Jia K.T."/>
            <person name="Yang B."/>
            <person name="Huang J."/>
        </authorList>
    </citation>
    <scope>NUCLEOTIDE SEQUENCE [LARGE SCALE GENOMIC DNA]</scope>
</reference>
<sequence length="1058" mass="119421">MRMAIVGVRTHGEQRAYGARVAGFHGHHQRREALRIVFIHLIGILSHIRHTASPDEVDKGIHFYYQKNMLAIHTVWNGARHEAQLHAMQTYDDFVAQLAKEHNTHPSFMVLENIHNMQTLLERRESVTVYDALPYAYRKTELAAPNFTKVASDETRVLLSHIFVVTHTLRASTPDTYFRMMIPDGVVQNIDAVLADAPNITARLKRMLAVQVDRRAPAADDVTLPYQATEVLHEQLTVKLGSRLHDNRAPRLLDVAQLDQHVPYVQCRDFFKCAPGFRPFEEWVNVAATKYPDNMLMIKYNPERPDLRPLANPYNSYYEAAVAYNGTGFQSTIDIPAEGQRHVGRDECIARAYACLGPHVYVEDHWQSDLIARIPLTLDAPAEMSTFVDFVMNDEYARRTFAIDESSVPHRARPIIYMHLMGSRQVMSLSLMTEGRAVLKFRVTDLEVLMFLRDCFDIMWHRYSVGGYRDECIAFYRDHDQDPFEWGMPHGSDTQPQQARATGRIASLREAEPDVFINTYSRYCSNMPRIVDAAEAQAIGRRHGSAYLMDWPLYGETTKRTYACTHNAHNKFPGVHVNKLEANKDAFPYVPCCYTVDQYNKRGSGLTHYINQGAAVVAGAMPEDTATTVPPDAVRKLLGDDVVFGDMRGGLFAVTGIPLTQVKTALLDDRVRPACYQEFSTVFADDMYIAQPARFLQKVVGSSDIFDATLFYRIVEVINNTSVYILNRRGFVVPPNHKGHLKYAPEGERVTLLFDHGDKNYSVLRGATENAASIHAMFLDTCNVFVMGKRTVAMRKLPNVVRQRVDRFGKCRYLYFADGHEQYVKPCPPYPVYIAAPVAMGEHAVRAFDNEHRDARRMLNRLRHMYAMSGMDVDAFEAQHTSTGAVTMVRHGKFYSPHLSAFMTKLRVELANDTFADPGAEPQTYEHPNDFSHGNVFSTHAFNSAQHDHSTIVVRDTLCDTTPEMAPFMFTLDADSMCLVQNCGTSLSKAASVCAEWRAHRRNAPGSGTSVQAQPDYIWTGGKLLQMDTRGVFQGQFATGVAVVTDIAGDQFLALLKV</sequence>
<name>E2CU14_ISKNV</name>
<dbReference type="InterPro" id="IPR043920">
    <property type="entry name" value="DUF5757"/>
</dbReference>
<dbReference type="Pfam" id="PF19061">
    <property type="entry name" value="DUF5757"/>
    <property type="match status" value="1"/>
</dbReference>
<evidence type="ECO:0000313" key="1">
    <source>
        <dbReference type="EMBL" id="ADE34414.1"/>
    </source>
</evidence>